<organism evidence="2 3">
    <name type="scientific">Ensete ventricosum</name>
    <name type="common">Abyssinian banana</name>
    <name type="synonym">Musa ensete</name>
    <dbReference type="NCBI Taxonomy" id="4639"/>
    <lineage>
        <taxon>Eukaryota</taxon>
        <taxon>Viridiplantae</taxon>
        <taxon>Streptophyta</taxon>
        <taxon>Embryophyta</taxon>
        <taxon>Tracheophyta</taxon>
        <taxon>Spermatophyta</taxon>
        <taxon>Magnoliopsida</taxon>
        <taxon>Liliopsida</taxon>
        <taxon>Zingiberales</taxon>
        <taxon>Musaceae</taxon>
        <taxon>Ensete</taxon>
    </lineage>
</organism>
<gene>
    <name evidence="2" type="ORF">OPV22_006643</name>
</gene>
<accession>A0AAV8RLR9</accession>
<protein>
    <submittedName>
        <fullName evidence="2">Uncharacterized protein</fullName>
    </submittedName>
</protein>
<feature type="region of interest" description="Disordered" evidence="1">
    <location>
        <begin position="1"/>
        <end position="22"/>
    </location>
</feature>
<comment type="caution">
    <text evidence="2">The sequence shown here is derived from an EMBL/GenBank/DDBJ whole genome shotgun (WGS) entry which is preliminary data.</text>
</comment>
<reference evidence="2 3" key="1">
    <citation type="submission" date="2022-12" db="EMBL/GenBank/DDBJ databases">
        <title>Chromosome-scale assembly of the Ensete ventricosum genome.</title>
        <authorList>
            <person name="Dussert Y."/>
            <person name="Stocks J."/>
            <person name="Wendawek A."/>
            <person name="Woldeyes F."/>
            <person name="Nichols R.A."/>
            <person name="Borrell J.S."/>
        </authorList>
    </citation>
    <scope>NUCLEOTIDE SEQUENCE [LARGE SCALE GENOMIC DNA]</scope>
    <source>
        <strain evidence="3">cv. Maze</strain>
        <tissue evidence="2">Seeds</tissue>
    </source>
</reference>
<dbReference type="Proteomes" id="UP001222027">
    <property type="component" value="Unassembled WGS sequence"/>
</dbReference>
<sequence>MSLQALRPLRQPRPPYSRNTAPSTTLNHRLLRHEYTLLPAFNFRSSVISPCDPSRVSVSITCLWIIPANRTLVISCVAWLSLSCGLSSALIDFVPLN</sequence>
<proteinExistence type="predicted"/>
<dbReference type="AlphaFoldDB" id="A0AAV8RLR9"/>
<keyword evidence="3" id="KW-1185">Reference proteome</keyword>
<name>A0AAV8RLR9_ENSVE</name>
<evidence type="ECO:0000313" key="2">
    <source>
        <dbReference type="EMBL" id="KAJ8505757.1"/>
    </source>
</evidence>
<dbReference type="EMBL" id="JAQQAF010000002">
    <property type="protein sequence ID" value="KAJ8505757.1"/>
    <property type="molecule type" value="Genomic_DNA"/>
</dbReference>
<evidence type="ECO:0000256" key="1">
    <source>
        <dbReference type="SAM" id="MobiDB-lite"/>
    </source>
</evidence>
<evidence type="ECO:0000313" key="3">
    <source>
        <dbReference type="Proteomes" id="UP001222027"/>
    </source>
</evidence>